<dbReference type="GO" id="GO:0007165">
    <property type="term" value="P:signal transduction"/>
    <property type="evidence" value="ECO:0007669"/>
    <property type="project" value="UniProtKB-KW"/>
</dbReference>
<proteinExistence type="inferred from homology"/>
<keyword evidence="4" id="KW-0812">Transmembrane</keyword>
<dbReference type="InterPro" id="IPR003660">
    <property type="entry name" value="HAMP_dom"/>
</dbReference>
<keyword evidence="3" id="KW-0807">Transducer</keyword>
<feature type="transmembrane region" description="Helical" evidence="4">
    <location>
        <begin position="289"/>
        <end position="309"/>
    </location>
</feature>
<evidence type="ECO:0000259" key="5">
    <source>
        <dbReference type="PROSITE" id="PS50111"/>
    </source>
</evidence>
<name>A0AAE3MA06_9BACT</name>
<gene>
    <name evidence="7" type="ORF">OM074_00200</name>
</gene>
<dbReference type="RefSeq" id="WP_301197245.1">
    <property type="nucleotide sequence ID" value="NZ_JAPDPI010000001.1"/>
</dbReference>
<organism evidence="7 8">
    <name type="scientific">Plebeiibacterium marinum</name>
    <dbReference type="NCBI Taxonomy" id="2992111"/>
    <lineage>
        <taxon>Bacteria</taxon>
        <taxon>Pseudomonadati</taxon>
        <taxon>Bacteroidota</taxon>
        <taxon>Bacteroidia</taxon>
        <taxon>Marinilabiliales</taxon>
        <taxon>Marinilabiliaceae</taxon>
        <taxon>Plebeiibacterium</taxon>
    </lineage>
</organism>
<evidence type="ECO:0000313" key="7">
    <source>
        <dbReference type="EMBL" id="MCW3804021.1"/>
    </source>
</evidence>
<evidence type="ECO:0000256" key="1">
    <source>
        <dbReference type="ARBA" id="ARBA00022500"/>
    </source>
</evidence>
<keyword evidence="1" id="KW-0145">Chemotaxis</keyword>
<evidence type="ECO:0000259" key="6">
    <source>
        <dbReference type="PROSITE" id="PS50885"/>
    </source>
</evidence>
<dbReference type="Gene3D" id="1.10.287.950">
    <property type="entry name" value="Methyl-accepting chemotaxis protein"/>
    <property type="match status" value="1"/>
</dbReference>
<dbReference type="Pfam" id="PF00015">
    <property type="entry name" value="MCPsignal"/>
    <property type="match status" value="1"/>
</dbReference>
<dbReference type="GO" id="GO:0006935">
    <property type="term" value="P:chemotaxis"/>
    <property type="evidence" value="ECO:0007669"/>
    <property type="project" value="UniProtKB-KW"/>
</dbReference>
<dbReference type="PANTHER" id="PTHR43531:SF11">
    <property type="entry name" value="METHYL-ACCEPTING CHEMOTAXIS PROTEIN 3"/>
    <property type="match status" value="1"/>
</dbReference>
<feature type="domain" description="Methyl-accepting transducer" evidence="5">
    <location>
        <begin position="371"/>
        <end position="586"/>
    </location>
</feature>
<accession>A0AAE3MA06</accession>
<dbReference type="PROSITE" id="PS50885">
    <property type="entry name" value="HAMP"/>
    <property type="match status" value="1"/>
</dbReference>
<dbReference type="AlphaFoldDB" id="A0AAE3MA06"/>
<dbReference type="SMART" id="SM00304">
    <property type="entry name" value="HAMP"/>
    <property type="match status" value="1"/>
</dbReference>
<keyword evidence="4" id="KW-0472">Membrane</keyword>
<feature type="transmembrane region" description="Helical" evidence="4">
    <location>
        <begin position="12"/>
        <end position="33"/>
    </location>
</feature>
<evidence type="ECO:0000256" key="3">
    <source>
        <dbReference type="PROSITE-ProRule" id="PRU00284"/>
    </source>
</evidence>
<dbReference type="InterPro" id="IPR051310">
    <property type="entry name" value="MCP_chemotaxis"/>
</dbReference>
<feature type="domain" description="HAMP" evidence="6">
    <location>
        <begin position="311"/>
        <end position="366"/>
    </location>
</feature>
<sequence length="602" mass="66100">MKIKSIRLKLLGAFGILIIVGIAVLSVTIFYSVSSTLKRDIREKQLFAFIESSQSDLRNEFENAIETSVSLASDPTLIKWFVSGEEETLTQLALDKLDMIVKEFGYFTIFAVNDVTKNYWAHEHKLVDVVSESDPDDSWYFGSIKSGVKVQTNFDYNQSLKQTALFVNVLMGEVNNPVGVAGVGLRPDDLVKSLSEKKYSENSYMCIVDNSETIKISQKEEDITAHLKDVFPEYVAKHVMADSKGLLSNVEIDGEGYEVAYMDIGKTKHKIIMAVPTGELVSLLSPIRYVTFLIGTLILVVSLILSYFLSRSLANPLVGLNKVATQLSMGHLGVEISPDLISREDEVGQFAATFEYMKKRISEVIQQVKQTGNEILNGGVQLNESANELSSRSMQQASSTEEVSASMEEMGANISQNAQNSKQSEAIMKQAYQDTYEGGEIVAEAVEAIKTISEQVRIIEDIAFQTNILALNAAVEAARAGEEGKGFAVVAAEVRKLAERSRVSANEISEQAQKTVNVAERAGDIFTKLVPDIQKAFNLVTEISAASEEQNAGAGQVNKAILELDSVSQGNASAADHISELTKAFSEEVEKLNRVISFFKTR</sequence>
<reference evidence="7" key="1">
    <citation type="submission" date="2022-10" db="EMBL/GenBank/DDBJ databases">
        <authorList>
            <person name="Yu W.X."/>
        </authorList>
    </citation>
    <scope>NUCLEOTIDE SEQUENCE</scope>
    <source>
        <strain evidence="7">D04</strain>
    </source>
</reference>
<dbReference type="PANTHER" id="PTHR43531">
    <property type="entry name" value="PROTEIN ICFG"/>
    <property type="match status" value="1"/>
</dbReference>
<evidence type="ECO:0000313" key="8">
    <source>
        <dbReference type="Proteomes" id="UP001207408"/>
    </source>
</evidence>
<dbReference type="EMBL" id="JAPDPI010000001">
    <property type="protein sequence ID" value="MCW3804021.1"/>
    <property type="molecule type" value="Genomic_DNA"/>
</dbReference>
<dbReference type="Proteomes" id="UP001207408">
    <property type="component" value="Unassembled WGS sequence"/>
</dbReference>
<evidence type="ECO:0000256" key="2">
    <source>
        <dbReference type="ARBA" id="ARBA00029447"/>
    </source>
</evidence>
<dbReference type="GO" id="GO:0004888">
    <property type="term" value="F:transmembrane signaling receptor activity"/>
    <property type="evidence" value="ECO:0007669"/>
    <property type="project" value="TreeGrafter"/>
</dbReference>
<dbReference type="SUPFAM" id="SSF58104">
    <property type="entry name" value="Methyl-accepting chemotaxis protein (MCP) signaling domain"/>
    <property type="match status" value="1"/>
</dbReference>
<comment type="similarity">
    <text evidence="2">Belongs to the methyl-accepting chemotaxis (MCP) protein family.</text>
</comment>
<dbReference type="GO" id="GO:0005886">
    <property type="term" value="C:plasma membrane"/>
    <property type="evidence" value="ECO:0007669"/>
    <property type="project" value="TreeGrafter"/>
</dbReference>
<comment type="caution">
    <text evidence="7">The sequence shown here is derived from an EMBL/GenBank/DDBJ whole genome shotgun (WGS) entry which is preliminary data.</text>
</comment>
<dbReference type="PROSITE" id="PS50111">
    <property type="entry name" value="CHEMOTAXIS_TRANSDUC_2"/>
    <property type="match status" value="1"/>
</dbReference>
<dbReference type="CDD" id="cd06225">
    <property type="entry name" value="HAMP"/>
    <property type="match status" value="1"/>
</dbReference>
<keyword evidence="8" id="KW-1185">Reference proteome</keyword>
<dbReference type="SMART" id="SM00283">
    <property type="entry name" value="MA"/>
    <property type="match status" value="1"/>
</dbReference>
<keyword evidence="4" id="KW-1133">Transmembrane helix</keyword>
<dbReference type="InterPro" id="IPR004089">
    <property type="entry name" value="MCPsignal_dom"/>
</dbReference>
<evidence type="ECO:0000256" key="4">
    <source>
        <dbReference type="SAM" id="Phobius"/>
    </source>
</evidence>
<dbReference type="Gene3D" id="3.30.450.20">
    <property type="entry name" value="PAS domain"/>
    <property type="match status" value="1"/>
</dbReference>
<dbReference type="CDD" id="cd11386">
    <property type="entry name" value="MCP_signal"/>
    <property type="match status" value="1"/>
</dbReference>
<protein>
    <submittedName>
        <fullName evidence="7">Methyl-accepting chemotaxis protein</fullName>
    </submittedName>
</protein>